<dbReference type="NCBIfam" id="TIGR00275">
    <property type="entry name" value="aminoacetone oxidase family FAD-binding enzyme"/>
    <property type="match status" value="1"/>
</dbReference>
<organism evidence="6 7">
    <name type="scientific">Halopseudomonas litoralis</name>
    <dbReference type="NCBI Taxonomy" id="797277"/>
    <lineage>
        <taxon>Bacteria</taxon>
        <taxon>Pseudomonadati</taxon>
        <taxon>Pseudomonadota</taxon>
        <taxon>Gammaproteobacteria</taxon>
        <taxon>Pseudomonadales</taxon>
        <taxon>Pseudomonadaceae</taxon>
        <taxon>Halopseudomonas</taxon>
    </lineage>
</organism>
<dbReference type="PRINTS" id="PR00411">
    <property type="entry name" value="PNDRDTASEI"/>
</dbReference>
<accession>A0A1H1V0P0</accession>
<dbReference type="Gene3D" id="2.40.30.10">
    <property type="entry name" value="Translation factors"/>
    <property type="match status" value="1"/>
</dbReference>
<keyword evidence="2" id="KW-0285">Flavoprotein</keyword>
<dbReference type="SUPFAM" id="SSF51905">
    <property type="entry name" value="FAD/NAD(P)-binding domain"/>
    <property type="match status" value="1"/>
</dbReference>
<dbReference type="Pfam" id="PF22780">
    <property type="entry name" value="HI0933_like_1st"/>
    <property type="match status" value="1"/>
</dbReference>
<dbReference type="PANTHER" id="PTHR42887">
    <property type="entry name" value="OS12G0638800 PROTEIN"/>
    <property type="match status" value="1"/>
</dbReference>
<gene>
    <name evidence="6" type="ORF">SAMN05216198_2769</name>
</gene>
<dbReference type="PRINTS" id="PR00368">
    <property type="entry name" value="FADPNR"/>
</dbReference>
<dbReference type="InterPro" id="IPR036188">
    <property type="entry name" value="FAD/NAD-bd_sf"/>
</dbReference>
<evidence type="ECO:0000256" key="1">
    <source>
        <dbReference type="ARBA" id="ARBA00001974"/>
    </source>
</evidence>
<feature type="domain" description="RsdA/BaiN/AoA(So)-like Rossmann fold-like" evidence="4">
    <location>
        <begin position="41"/>
        <end position="435"/>
    </location>
</feature>
<dbReference type="STRING" id="797277.SAMN05216198_2769"/>
<evidence type="ECO:0000256" key="3">
    <source>
        <dbReference type="ARBA" id="ARBA00022827"/>
    </source>
</evidence>
<dbReference type="InterPro" id="IPR055178">
    <property type="entry name" value="RsdA/BaiN/AoA(So)-like_dom"/>
</dbReference>
<dbReference type="Pfam" id="PF03486">
    <property type="entry name" value="HI0933_like"/>
    <property type="match status" value="1"/>
</dbReference>
<reference evidence="7" key="1">
    <citation type="submission" date="2016-10" db="EMBL/GenBank/DDBJ databases">
        <authorList>
            <person name="Varghese N."/>
            <person name="Submissions S."/>
        </authorList>
    </citation>
    <scope>NUCLEOTIDE SEQUENCE [LARGE SCALE GENOMIC DNA]</scope>
    <source>
        <strain evidence="7">2SM5</strain>
    </source>
</reference>
<dbReference type="SUPFAM" id="SSF160996">
    <property type="entry name" value="HI0933 insert domain-like"/>
    <property type="match status" value="1"/>
</dbReference>
<proteinExistence type="predicted"/>
<evidence type="ECO:0000313" key="7">
    <source>
        <dbReference type="Proteomes" id="UP000243426"/>
    </source>
</evidence>
<evidence type="ECO:0000256" key="2">
    <source>
        <dbReference type="ARBA" id="ARBA00022630"/>
    </source>
</evidence>
<dbReference type="Gene3D" id="1.10.8.260">
    <property type="entry name" value="HI0933 insert domain-like"/>
    <property type="match status" value="1"/>
</dbReference>
<comment type="cofactor">
    <cofactor evidence="1">
        <name>FAD</name>
        <dbReference type="ChEBI" id="CHEBI:57692"/>
    </cofactor>
</comment>
<evidence type="ECO:0008006" key="8">
    <source>
        <dbReference type="Google" id="ProtNLM"/>
    </source>
</evidence>
<name>A0A1H1V0P0_9GAMM</name>
<dbReference type="AlphaFoldDB" id="A0A1H1V0P0"/>
<evidence type="ECO:0000259" key="5">
    <source>
        <dbReference type="Pfam" id="PF22780"/>
    </source>
</evidence>
<evidence type="ECO:0000259" key="4">
    <source>
        <dbReference type="Pfam" id="PF03486"/>
    </source>
</evidence>
<sequence length="438" mass="48001">MLSLRAGVAALCRHPVIQLLIQLPADAGNDFPVQPAIPFYDVIILGAGASGLMCAATAAQRGRRVLVLEKANKIGKKILMSGGGRCNFTNYQVEADNFLSSNPHFCKAALKRYTQWDFIDMVERYGIDYVERRHTQLFCRHSARDVLDMLLDECAQAGAEIRTHCEITEVQALDSRNLRYRILGRQGQEPFRLDCQSLVVATGALSIPTLGGSGIGYEIASQFGLALTPRRAGLVPFMFSDAMKAICERLSGLALEVTASCNGQSFTENMLFTHRGISGPAILQISSYWQPGDTLNLDLLPGIDAFQWLREARQQQGRQLLKTLLAQQLGRALVAELQLLWWPDTSAIPLADYSDKQLLEIAEQLNQWSLKPSATEGYRTAEVTLGGVATDGISSKTMEAKDCPGLYFVGEVLDVSGQLGGFNFQWAWSSGYSAGLVV</sequence>
<dbReference type="InterPro" id="IPR004792">
    <property type="entry name" value="BaiN-like"/>
</dbReference>
<keyword evidence="3" id="KW-0274">FAD</keyword>
<evidence type="ECO:0000313" key="6">
    <source>
        <dbReference type="EMBL" id="SDS78332.1"/>
    </source>
</evidence>
<dbReference type="PANTHER" id="PTHR42887:SF2">
    <property type="entry name" value="OS12G0638800 PROTEIN"/>
    <property type="match status" value="1"/>
</dbReference>
<dbReference type="EMBL" id="LT629748">
    <property type="protein sequence ID" value="SDS78332.1"/>
    <property type="molecule type" value="Genomic_DNA"/>
</dbReference>
<protein>
    <recommendedName>
        <fullName evidence="8">Aminoacetone oxidase family FAD-binding enzyme</fullName>
    </recommendedName>
</protein>
<keyword evidence="7" id="KW-1185">Reference proteome</keyword>
<dbReference type="Proteomes" id="UP000243426">
    <property type="component" value="Chromosome I"/>
</dbReference>
<dbReference type="InterPro" id="IPR023166">
    <property type="entry name" value="BaiN-like_dom_sf"/>
</dbReference>
<dbReference type="InterPro" id="IPR057661">
    <property type="entry name" value="RsdA/BaiN/AoA(So)_Rossmann"/>
</dbReference>
<dbReference type="Gene3D" id="3.50.50.60">
    <property type="entry name" value="FAD/NAD(P)-binding domain"/>
    <property type="match status" value="1"/>
</dbReference>
<feature type="domain" description="RsdA/BaiN/AoA(So)-like insert" evidence="5">
    <location>
        <begin position="231"/>
        <end position="383"/>
    </location>
</feature>